<protein>
    <submittedName>
        <fullName evidence="1">Uncharacterized protein</fullName>
    </submittedName>
</protein>
<accession>A0A0A9G7R4</accession>
<name>A0A0A9G7R4_ARUDO</name>
<sequence>MKHLDLEFSGCA</sequence>
<dbReference type="EMBL" id="GBRH01181178">
    <property type="protein sequence ID" value="JAE16718.1"/>
    <property type="molecule type" value="Transcribed_RNA"/>
</dbReference>
<evidence type="ECO:0000313" key="1">
    <source>
        <dbReference type="EMBL" id="JAE16718.1"/>
    </source>
</evidence>
<organism evidence="1">
    <name type="scientific">Arundo donax</name>
    <name type="common">Giant reed</name>
    <name type="synonym">Donax arundinaceus</name>
    <dbReference type="NCBI Taxonomy" id="35708"/>
    <lineage>
        <taxon>Eukaryota</taxon>
        <taxon>Viridiplantae</taxon>
        <taxon>Streptophyta</taxon>
        <taxon>Embryophyta</taxon>
        <taxon>Tracheophyta</taxon>
        <taxon>Spermatophyta</taxon>
        <taxon>Magnoliopsida</taxon>
        <taxon>Liliopsida</taxon>
        <taxon>Poales</taxon>
        <taxon>Poaceae</taxon>
        <taxon>PACMAD clade</taxon>
        <taxon>Arundinoideae</taxon>
        <taxon>Arundineae</taxon>
        <taxon>Arundo</taxon>
    </lineage>
</organism>
<proteinExistence type="predicted"/>
<reference evidence="1" key="2">
    <citation type="journal article" date="2015" name="Data Brief">
        <title>Shoot transcriptome of the giant reed, Arundo donax.</title>
        <authorList>
            <person name="Barrero R.A."/>
            <person name="Guerrero F.D."/>
            <person name="Moolhuijzen P."/>
            <person name="Goolsby J.A."/>
            <person name="Tidwell J."/>
            <person name="Bellgard S.E."/>
            <person name="Bellgard M.I."/>
        </authorList>
    </citation>
    <scope>NUCLEOTIDE SEQUENCE</scope>
    <source>
        <tissue evidence="1">Shoot tissue taken approximately 20 cm above the soil surface</tissue>
    </source>
</reference>
<reference evidence="1" key="1">
    <citation type="submission" date="2014-09" db="EMBL/GenBank/DDBJ databases">
        <authorList>
            <person name="Magalhaes I.L.F."/>
            <person name="Oliveira U."/>
            <person name="Santos F.R."/>
            <person name="Vidigal T.H.D.A."/>
            <person name="Brescovit A.D."/>
            <person name="Santos A.J."/>
        </authorList>
    </citation>
    <scope>NUCLEOTIDE SEQUENCE</scope>
    <source>
        <tissue evidence="1">Shoot tissue taken approximately 20 cm above the soil surface</tissue>
    </source>
</reference>